<proteinExistence type="predicted"/>
<accession>A0A5C5XQD1</accession>
<keyword evidence="2" id="KW-1185">Reference proteome</keyword>
<evidence type="ECO:0000313" key="2">
    <source>
        <dbReference type="Proteomes" id="UP000318053"/>
    </source>
</evidence>
<evidence type="ECO:0000313" key="1">
    <source>
        <dbReference type="EMBL" id="TWT64613.1"/>
    </source>
</evidence>
<gene>
    <name evidence="1" type="ORF">CA85_37460</name>
</gene>
<dbReference type="EMBL" id="SJPK01000010">
    <property type="protein sequence ID" value="TWT64613.1"/>
    <property type="molecule type" value="Genomic_DNA"/>
</dbReference>
<sequence>MGYVEGEEFSPTHFRSRRFSFYEIPIIHWQITPIKRTRSTPATARLLSQKKWISPPSTPPSVWHLVSLRRGAGERFDDDAALLLSQLRLRRTSGLFWSQWSQKHPQLARVLWPTIATLAQRELYILMPRLLELVRPIDDVDALRATQDHYLRQEYASLIDDMRAAGRDDLADALMAEAAQDRRQTATNLPSEP</sequence>
<comment type="caution">
    <text evidence="1">The sequence shown here is derived from an EMBL/GenBank/DDBJ whole genome shotgun (WGS) entry which is preliminary data.</text>
</comment>
<name>A0A5C5XQD1_9BACT</name>
<dbReference type="Proteomes" id="UP000318053">
    <property type="component" value="Unassembled WGS sequence"/>
</dbReference>
<dbReference type="AlphaFoldDB" id="A0A5C5XQD1"/>
<protein>
    <submittedName>
        <fullName evidence="1">Uncharacterized protein</fullName>
    </submittedName>
</protein>
<dbReference type="OrthoDB" id="263024at2"/>
<reference evidence="1 2" key="1">
    <citation type="submission" date="2019-02" db="EMBL/GenBank/DDBJ databases">
        <title>Deep-cultivation of Planctomycetes and their phenomic and genomic characterization uncovers novel biology.</title>
        <authorList>
            <person name="Wiegand S."/>
            <person name="Jogler M."/>
            <person name="Boedeker C."/>
            <person name="Pinto D."/>
            <person name="Vollmers J."/>
            <person name="Rivas-Marin E."/>
            <person name="Kohn T."/>
            <person name="Peeters S.H."/>
            <person name="Heuer A."/>
            <person name="Rast P."/>
            <person name="Oberbeckmann S."/>
            <person name="Bunk B."/>
            <person name="Jeske O."/>
            <person name="Meyerdierks A."/>
            <person name="Storesund J.E."/>
            <person name="Kallscheuer N."/>
            <person name="Luecker S."/>
            <person name="Lage O.M."/>
            <person name="Pohl T."/>
            <person name="Merkel B.J."/>
            <person name="Hornburger P."/>
            <person name="Mueller R.-W."/>
            <person name="Bruemmer F."/>
            <person name="Labrenz M."/>
            <person name="Spormann A.M."/>
            <person name="Op Den Camp H."/>
            <person name="Overmann J."/>
            <person name="Amann R."/>
            <person name="Jetten M.S.M."/>
            <person name="Mascher T."/>
            <person name="Medema M.H."/>
            <person name="Devos D.P."/>
            <person name="Kaster A.-K."/>
            <person name="Ovreas L."/>
            <person name="Rohde M."/>
            <person name="Galperin M.Y."/>
            <person name="Jogler C."/>
        </authorList>
    </citation>
    <scope>NUCLEOTIDE SEQUENCE [LARGE SCALE GENOMIC DNA]</scope>
    <source>
        <strain evidence="1 2">CA85</strain>
    </source>
</reference>
<organism evidence="1 2">
    <name type="scientific">Allorhodopirellula solitaria</name>
    <dbReference type="NCBI Taxonomy" id="2527987"/>
    <lineage>
        <taxon>Bacteria</taxon>
        <taxon>Pseudomonadati</taxon>
        <taxon>Planctomycetota</taxon>
        <taxon>Planctomycetia</taxon>
        <taxon>Pirellulales</taxon>
        <taxon>Pirellulaceae</taxon>
        <taxon>Allorhodopirellula</taxon>
    </lineage>
</organism>